<dbReference type="RefSeq" id="WP_171625038.1">
    <property type="nucleotide sequence ID" value="NZ_JABBPG010000002.1"/>
</dbReference>
<evidence type="ECO:0000259" key="1">
    <source>
        <dbReference type="Pfam" id="PF09299"/>
    </source>
</evidence>
<gene>
    <name evidence="2" type="ORF">HG263_05315</name>
</gene>
<accession>A0A849V9P4</accession>
<sequence length="698" mass="79297">MQQVSSKNWINSADLAQLMSVGERRARTILSAGEISKQIIKTKEVTGVRGHGGKGLLVDVNSLPPELREKYYLSQVGSTSTELSPLVADAIEHGDVATHNTESRMRTALWRFELIRQALDFDRHSAERGAEVQRVAGKTYIMPNGKSKKVTLDMLYRWISAYENGSGNVRDLMPKVREDTGRKKNFIRDVDGLVKQGVLSQRAHKKIEEVIERYVKSLWANNAKGWRTITEYATGRLHDLLIEAGVTQEQIKATKSGCAVTRAYVERFRCEYKLVAIHDSDAKLFFDRYIPRITRHTDGLRPMDLIVGDVHPIDIKCRRPDGSVVYPRAIAWHDVGTGRMWFTLIMLEKGEGVRREHVAMSFASMSQEWGLPVRLYLDNGNEYKWAEMMQGFLEIAELSSKMSVTLMDAERELGRILRSRPYNAPAKAIEGLFSVIEQYFGDITGYVGGNRQDQKKQNVGKEPVAFPGTMDDFHAQCDIALERYHKRAQSALGDRSPNQKYADFVSKGWGKVAVTQETLLFAFAETYEPKADRGVIPINGHHYYHDDLLPYSGRKVTARWARHDPSKVLVYADGRNLTCIAPYEPEYGVLESKGAREQARRAQTLKRIITARRKHCDRLDLVEEMADWNKRIPDAPEAPTIQTVTVAPSSQLGQALEAMKQQDQQVKKPKKRVYDQFLTDPNNVLLDDIEWDDDDLPN</sequence>
<keyword evidence="3" id="KW-1185">Reference proteome</keyword>
<evidence type="ECO:0000313" key="2">
    <source>
        <dbReference type="EMBL" id="NOU49956.1"/>
    </source>
</evidence>
<name>A0A849V9P4_9GAMM</name>
<evidence type="ECO:0000313" key="3">
    <source>
        <dbReference type="Proteomes" id="UP000586305"/>
    </source>
</evidence>
<dbReference type="InterPro" id="IPR015378">
    <property type="entry name" value="Transposase-like_Mu_C"/>
</dbReference>
<feature type="domain" description="Transposase-like Mu C-terminal" evidence="1">
    <location>
        <begin position="530"/>
        <end position="575"/>
    </location>
</feature>
<reference evidence="2 3" key="1">
    <citation type="submission" date="2020-04" db="EMBL/GenBank/DDBJ databases">
        <title>Pseudoalteromonas caenipelagi sp. nov., isolated from a tidal flat.</title>
        <authorList>
            <person name="Park S."/>
            <person name="Yoon J.-H."/>
        </authorList>
    </citation>
    <scope>NUCLEOTIDE SEQUENCE [LARGE SCALE GENOMIC DNA]</scope>
    <source>
        <strain evidence="2 3">JBTF-M23</strain>
    </source>
</reference>
<protein>
    <recommendedName>
        <fullName evidence="1">Transposase-like Mu C-terminal domain-containing protein</fullName>
    </recommendedName>
</protein>
<dbReference type="InterPro" id="IPR009004">
    <property type="entry name" value="Transposase_Mu_C"/>
</dbReference>
<comment type="caution">
    <text evidence="2">The sequence shown here is derived from an EMBL/GenBank/DDBJ whole genome shotgun (WGS) entry which is preliminary data.</text>
</comment>
<dbReference type="Proteomes" id="UP000586305">
    <property type="component" value="Unassembled WGS sequence"/>
</dbReference>
<proteinExistence type="predicted"/>
<dbReference type="InterPro" id="IPR036397">
    <property type="entry name" value="RNaseH_sf"/>
</dbReference>
<dbReference type="GO" id="GO:0003676">
    <property type="term" value="F:nucleic acid binding"/>
    <property type="evidence" value="ECO:0007669"/>
    <property type="project" value="InterPro"/>
</dbReference>
<dbReference type="EMBL" id="JABBPG010000002">
    <property type="protein sequence ID" value="NOU49956.1"/>
    <property type="molecule type" value="Genomic_DNA"/>
</dbReference>
<organism evidence="2 3">
    <name type="scientific">Pseudoalteromonas caenipelagi</name>
    <dbReference type="NCBI Taxonomy" id="2726988"/>
    <lineage>
        <taxon>Bacteria</taxon>
        <taxon>Pseudomonadati</taxon>
        <taxon>Pseudomonadota</taxon>
        <taxon>Gammaproteobacteria</taxon>
        <taxon>Alteromonadales</taxon>
        <taxon>Pseudoalteromonadaceae</taxon>
        <taxon>Pseudoalteromonas</taxon>
    </lineage>
</organism>
<dbReference type="Pfam" id="PF09299">
    <property type="entry name" value="Mu-transpos_C"/>
    <property type="match status" value="1"/>
</dbReference>
<dbReference type="SUPFAM" id="SSF53098">
    <property type="entry name" value="Ribonuclease H-like"/>
    <property type="match status" value="1"/>
</dbReference>
<dbReference type="AlphaFoldDB" id="A0A849V9P4"/>
<dbReference type="InterPro" id="IPR012337">
    <property type="entry name" value="RNaseH-like_sf"/>
</dbReference>
<dbReference type="Gene3D" id="3.30.420.10">
    <property type="entry name" value="Ribonuclease H-like superfamily/Ribonuclease H"/>
    <property type="match status" value="1"/>
</dbReference>
<dbReference type="SUPFAM" id="SSF50610">
    <property type="entry name" value="mu transposase, C-terminal domain"/>
    <property type="match status" value="1"/>
</dbReference>